<dbReference type="FunFam" id="1.10.533.10:FF:000029">
    <property type="entry name" value="Myeloid differentiation primary response protein MyD88"/>
    <property type="match status" value="1"/>
</dbReference>
<keyword evidence="2" id="KW-0963">Cytoplasm</keyword>
<keyword evidence="3" id="KW-0395">Inflammatory response</keyword>
<dbReference type="GO" id="GO:0035325">
    <property type="term" value="F:Toll-like receptor binding"/>
    <property type="evidence" value="ECO:0007669"/>
    <property type="project" value="TreeGrafter"/>
</dbReference>
<dbReference type="GO" id="GO:0034142">
    <property type="term" value="P:toll-like receptor 4 signaling pathway"/>
    <property type="evidence" value="ECO:0007669"/>
    <property type="project" value="TreeGrafter"/>
</dbReference>
<proteinExistence type="predicted"/>
<dbReference type="Pfam" id="PF13676">
    <property type="entry name" value="TIR_2"/>
    <property type="match status" value="1"/>
</dbReference>
<dbReference type="SUPFAM" id="SSF47986">
    <property type="entry name" value="DEATH domain"/>
    <property type="match status" value="1"/>
</dbReference>
<dbReference type="GO" id="GO:0005737">
    <property type="term" value="C:cytoplasm"/>
    <property type="evidence" value="ECO:0007669"/>
    <property type="project" value="UniProtKB-SubCell"/>
</dbReference>
<dbReference type="GO" id="GO:0070976">
    <property type="term" value="F:TIR domain binding"/>
    <property type="evidence" value="ECO:0007669"/>
    <property type="project" value="InterPro"/>
</dbReference>
<evidence type="ECO:0000256" key="1">
    <source>
        <dbReference type="ARBA" id="ARBA00004496"/>
    </source>
</evidence>
<dbReference type="PROSITE" id="PS50104">
    <property type="entry name" value="TIR"/>
    <property type="match status" value="1"/>
</dbReference>
<dbReference type="Gene3D" id="1.10.533.10">
    <property type="entry name" value="Death Domain, Fas"/>
    <property type="match status" value="1"/>
</dbReference>
<dbReference type="GO" id="GO:0008063">
    <property type="term" value="P:Toll signaling pathway"/>
    <property type="evidence" value="ECO:0007669"/>
    <property type="project" value="TreeGrafter"/>
</dbReference>
<feature type="domain" description="Death" evidence="4">
    <location>
        <begin position="53"/>
        <end position="121"/>
    </location>
</feature>
<dbReference type="PROSITE" id="PS50017">
    <property type="entry name" value="DEATH_DOMAIN"/>
    <property type="match status" value="1"/>
</dbReference>
<dbReference type="GO" id="GO:0045087">
    <property type="term" value="P:innate immune response"/>
    <property type="evidence" value="ECO:0007669"/>
    <property type="project" value="TreeGrafter"/>
</dbReference>
<evidence type="ECO:0000313" key="6">
    <source>
        <dbReference type="EMBL" id="MBW28300.1"/>
    </source>
</evidence>
<sequence>MEHNQGKVTEISVGNHDLAKTPLRALSNRSRELLAGLLNQRRIFASEEGYFRDWRGAFDVIGIPKRFHALVENNPSPTKCLLELWDQESANCKRPASLAQLQEVLGCIDRWDVVDDTSKSFEEDAVKFLLKQQSSSRVEMKQTTDDLEDMDIITRDDTHERKQHYDAFILYADQDIEFASKMVAKLEKRGMRLCLRDRDILAGGNCEHAVLIRLITERCRRLVVLISQAFLESPLYTFTVTFAHALQIEKRQRKVIPCVIEKCEVPQHLKFTFMLDYLRQRELFNFWDKLTDSVRDPAKIPAKPDSVSGELGEAKVQAPTMIVPEPEPLKLPPVAVKQSPVPEKQTKHLTVPALTVQIPTAPELAKKSHSFWDRLSSPFHSTKGKLSRSTSQLTVSNTNSLSLATDCENEEQALSSLSLRSSSSLALAENQKVAAKKSKRKWYKSFGQKIATTA</sequence>
<dbReference type="EMBL" id="GGFM01007549">
    <property type="protein sequence ID" value="MBW28300.1"/>
    <property type="molecule type" value="Transcribed_RNA"/>
</dbReference>
<dbReference type="InterPro" id="IPR000157">
    <property type="entry name" value="TIR_dom"/>
</dbReference>
<dbReference type="InterPro" id="IPR035897">
    <property type="entry name" value="Toll_tir_struct_dom_sf"/>
</dbReference>
<dbReference type="SMART" id="SM00255">
    <property type="entry name" value="TIR"/>
    <property type="match status" value="1"/>
</dbReference>
<dbReference type="PANTHER" id="PTHR15079">
    <property type="entry name" value="MYD88"/>
    <property type="match status" value="1"/>
</dbReference>
<dbReference type="InterPro" id="IPR011029">
    <property type="entry name" value="DEATH-like_dom_sf"/>
</dbReference>
<dbReference type="InterPro" id="IPR000488">
    <property type="entry name" value="Death_dom"/>
</dbReference>
<name>A0A2M3ZIM9_9DIPT</name>
<dbReference type="Gene3D" id="3.40.50.10140">
    <property type="entry name" value="Toll/interleukin-1 receptor homology (TIR) domain"/>
    <property type="match status" value="1"/>
</dbReference>
<dbReference type="PANTHER" id="PTHR15079:SF3">
    <property type="entry name" value="MYELOID DIFFERENTIATION PRIMARY RESPONSE PROTEIN MYD88"/>
    <property type="match status" value="1"/>
</dbReference>
<dbReference type="SUPFAM" id="SSF52200">
    <property type="entry name" value="Toll/Interleukin receptor TIR domain"/>
    <property type="match status" value="1"/>
</dbReference>
<evidence type="ECO:0000259" key="5">
    <source>
        <dbReference type="PROSITE" id="PS50104"/>
    </source>
</evidence>
<evidence type="ECO:0000256" key="3">
    <source>
        <dbReference type="ARBA" id="ARBA00023198"/>
    </source>
</evidence>
<comment type="subcellular location">
    <subcellularLocation>
        <location evidence="1">Cytoplasm</location>
    </subcellularLocation>
</comment>
<dbReference type="GO" id="GO:0005886">
    <property type="term" value="C:plasma membrane"/>
    <property type="evidence" value="ECO:0007669"/>
    <property type="project" value="TreeGrafter"/>
</dbReference>
<dbReference type="AlphaFoldDB" id="A0A2M3ZIM9"/>
<dbReference type="FunFam" id="3.40.50.10140:FF:000022">
    <property type="entry name" value="Myd88"/>
    <property type="match status" value="1"/>
</dbReference>
<reference evidence="6" key="1">
    <citation type="submission" date="2018-01" db="EMBL/GenBank/DDBJ databases">
        <title>An insight into the sialome of Amazonian anophelines.</title>
        <authorList>
            <person name="Ribeiro J.M."/>
            <person name="Scarpassa V."/>
            <person name="Calvo E."/>
        </authorList>
    </citation>
    <scope>NUCLEOTIDE SEQUENCE</scope>
    <source>
        <tissue evidence="6">Salivary glands</tissue>
    </source>
</reference>
<organism evidence="6">
    <name type="scientific">Anopheles braziliensis</name>
    <dbReference type="NCBI Taxonomy" id="58242"/>
    <lineage>
        <taxon>Eukaryota</taxon>
        <taxon>Metazoa</taxon>
        <taxon>Ecdysozoa</taxon>
        <taxon>Arthropoda</taxon>
        <taxon>Hexapoda</taxon>
        <taxon>Insecta</taxon>
        <taxon>Pterygota</taxon>
        <taxon>Neoptera</taxon>
        <taxon>Endopterygota</taxon>
        <taxon>Diptera</taxon>
        <taxon>Nematocera</taxon>
        <taxon>Culicoidea</taxon>
        <taxon>Culicidae</taxon>
        <taxon>Anophelinae</taxon>
        <taxon>Anopheles</taxon>
    </lineage>
</organism>
<protein>
    <submittedName>
        <fullName evidence="6">Putative tir domain protein</fullName>
    </submittedName>
</protein>
<accession>A0A2M3ZIM9</accession>
<dbReference type="GO" id="GO:0050830">
    <property type="term" value="P:defense response to Gram-positive bacterium"/>
    <property type="evidence" value="ECO:0007669"/>
    <property type="project" value="TreeGrafter"/>
</dbReference>
<dbReference type="GO" id="GO:0002755">
    <property type="term" value="P:MyD88-dependent toll-like receptor signaling pathway"/>
    <property type="evidence" value="ECO:0007669"/>
    <property type="project" value="InterPro"/>
</dbReference>
<evidence type="ECO:0000259" key="4">
    <source>
        <dbReference type="PROSITE" id="PS50017"/>
    </source>
</evidence>
<evidence type="ECO:0000256" key="2">
    <source>
        <dbReference type="ARBA" id="ARBA00022490"/>
    </source>
</evidence>
<dbReference type="GO" id="GO:0043123">
    <property type="term" value="P:positive regulation of canonical NF-kappaB signal transduction"/>
    <property type="evidence" value="ECO:0007669"/>
    <property type="project" value="InterPro"/>
</dbReference>
<feature type="domain" description="TIR" evidence="5">
    <location>
        <begin position="163"/>
        <end position="294"/>
    </location>
</feature>
<dbReference type="InterPro" id="IPR017281">
    <property type="entry name" value="Myelin_different_resp_MyD88"/>
</dbReference>